<feature type="region of interest" description="Disordered" evidence="1">
    <location>
        <begin position="1"/>
        <end position="23"/>
    </location>
</feature>
<dbReference type="PANTHER" id="PTHR21521">
    <property type="entry name" value="AMUN, ISOFORM A"/>
    <property type="match status" value="1"/>
</dbReference>
<evidence type="ECO:0000256" key="1">
    <source>
        <dbReference type="SAM" id="MobiDB-lite"/>
    </source>
</evidence>
<evidence type="ECO:0000313" key="2">
    <source>
        <dbReference type="EMBL" id="GMI48685.1"/>
    </source>
</evidence>
<dbReference type="OrthoDB" id="8249012at2759"/>
<keyword evidence="3" id="KW-1185">Reference proteome</keyword>
<reference evidence="3" key="1">
    <citation type="journal article" date="2023" name="Commun. Biol.">
        <title>Genome analysis of Parmales, the sister group of diatoms, reveals the evolutionary specialization of diatoms from phago-mixotrophs to photoautotrophs.</title>
        <authorList>
            <person name="Ban H."/>
            <person name="Sato S."/>
            <person name="Yoshikawa S."/>
            <person name="Yamada K."/>
            <person name="Nakamura Y."/>
            <person name="Ichinomiya M."/>
            <person name="Sato N."/>
            <person name="Blanc-Mathieu R."/>
            <person name="Endo H."/>
            <person name="Kuwata A."/>
            <person name="Ogata H."/>
        </authorList>
    </citation>
    <scope>NUCLEOTIDE SEQUENCE [LARGE SCALE GENOMIC DNA]</scope>
</reference>
<organism evidence="2 3">
    <name type="scientific">Triparma columacea</name>
    <dbReference type="NCBI Taxonomy" id="722753"/>
    <lineage>
        <taxon>Eukaryota</taxon>
        <taxon>Sar</taxon>
        <taxon>Stramenopiles</taxon>
        <taxon>Ochrophyta</taxon>
        <taxon>Bolidophyceae</taxon>
        <taxon>Parmales</taxon>
        <taxon>Triparmaceae</taxon>
        <taxon>Triparma</taxon>
    </lineage>
</organism>
<protein>
    <submittedName>
        <fullName evidence="2">Uncharacterized protein</fullName>
    </submittedName>
</protein>
<dbReference type="PANTHER" id="PTHR21521:SF0">
    <property type="entry name" value="AMUN, ISOFORM A"/>
    <property type="match status" value="1"/>
</dbReference>
<comment type="caution">
    <text evidence="2">The sequence shown here is derived from an EMBL/GenBank/DDBJ whole genome shotgun (WGS) entry which is preliminary data.</text>
</comment>
<name>A0A9W7LF32_9STRA</name>
<dbReference type="AlphaFoldDB" id="A0A9W7LF32"/>
<accession>A0A9W7LF32</accession>
<sequence length="248" mass="28078">MSSRTVQQVQLSGSGYRKNPEALDPARSLWEREDREEVKRLVALYPTLCKRATEGKVTYGPQTGRPKCKVQNATDVHEKYDALMTDLEKVDDASLSLEQLKIVRDWKMVRNRVRPIWLQVNDNDDDNVQEVTAEAFKVCEEGDWEEALRIIDADLYGVGPATASMILCLRYPSIPPYSEEALRVAGIFPIKYTLFAVATFVKIMSQKAEAIGCTPRDLEKAIWAATYESSFGVDRNDAPAPKSKKRRM</sequence>
<dbReference type="EMBL" id="BRYA01000417">
    <property type="protein sequence ID" value="GMI48685.1"/>
    <property type="molecule type" value="Genomic_DNA"/>
</dbReference>
<gene>
    <name evidence="2" type="ORF">TrCOL_g12501</name>
</gene>
<proteinExistence type="predicted"/>
<evidence type="ECO:0000313" key="3">
    <source>
        <dbReference type="Proteomes" id="UP001165065"/>
    </source>
</evidence>
<dbReference type="Proteomes" id="UP001165065">
    <property type="component" value="Unassembled WGS sequence"/>
</dbReference>
<feature type="compositionally biased region" description="Polar residues" evidence="1">
    <location>
        <begin position="1"/>
        <end position="13"/>
    </location>
</feature>